<protein>
    <submittedName>
        <fullName evidence="1">JHL18I08.3 protein</fullName>
    </submittedName>
</protein>
<reference evidence="1" key="1">
    <citation type="submission" date="2018-02" db="EMBL/GenBank/DDBJ databases">
        <title>Rhizophora mucronata_Transcriptome.</title>
        <authorList>
            <person name="Meera S.P."/>
            <person name="Sreeshan A."/>
            <person name="Augustine A."/>
        </authorList>
    </citation>
    <scope>NUCLEOTIDE SEQUENCE</scope>
    <source>
        <tissue evidence="1">Leaf</tissue>
    </source>
</reference>
<sequence>MAEHTLRRKKRFIDSKSLKTTMISLRSTTAKEILLIPFLLMLLLILLTMNSRPVAWASLLPSLTVSTGGRISRCPPMFLKMSPSRLTGERKEL</sequence>
<evidence type="ECO:0000313" key="1">
    <source>
        <dbReference type="EMBL" id="MBW97022.1"/>
    </source>
</evidence>
<dbReference type="AlphaFoldDB" id="A0A2P2JU89"/>
<dbReference type="EMBL" id="GGEC01016539">
    <property type="protein sequence ID" value="MBW97022.1"/>
    <property type="molecule type" value="Transcribed_RNA"/>
</dbReference>
<proteinExistence type="predicted"/>
<organism evidence="1">
    <name type="scientific">Rhizophora mucronata</name>
    <name type="common">Asiatic mangrove</name>
    <dbReference type="NCBI Taxonomy" id="61149"/>
    <lineage>
        <taxon>Eukaryota</taxon>
        <taxon>Viridiplantae</taxon>
        <taxon>Streptophyta</taxon>
        <taxon>Embryophyta</taxon>
        <taxon>Tracheophyta</taxon>
        <taxon>Spermatophyta</taxon>
        <taxon>Magnoliopsida</taxon>
        <taxon>eudicotyledons</taxon>
        <taxon>Gunneridae</taxon>
        <taxon>Pentapetalae</taxon>
        <taxon>rosids</taxon>
        <taxon>fabids</taxon>
        <taxon>Malpighiales</taxon>
        <taxon>Rhizophoraceae</taxon>
        <taxon>Rhizophora</taxon>
    </lineage>
</organism>
<accession>A0A2P2JU89</accession>
<name>A0A2P2JU89_RHIMU</name>